<dbReference type="OrthoDB" id="5988189at2759"/>
<accession>A0A7D9M4P5</accession>
<dbReference type="EMBL" id="CACRXK020032286">
    <property type="protein sequence ID" value="CAB4043406.1"/>
    <property type="molecule type" value="Genomic_DNA"/>
</dbReference>
<dbReference type="Proteomes" id="UP001152795">
    <property type="component" value="Unassembled WGS sequence"/>
</dbReference>
<name>A0A7D9M4P5_PARCT</name>
<comment type="caution">
    <text evidence="1">The sequence shown here is derived from an EMBL/GenBank/DDBJ whole genome shotgun (WGS) entry which is preliminary data.</text>
</comment>
<proteinExistence type="predicted"/>
<protein>
    <submittedName>
        <fullName evidence="1">Uncharacterized protein</fullName>
    </submittedName>
</protein>
<dbReference type="AlphaFoldDB" id="A0A7D9M4P5"/>
<gene>
    <name evidence="1" type="ORF">PACLA_8A043935</name>
</gene>
<keyword evidence="2" id="KW-1185">Reference proteome</keyword>
<reference evidence="1" key="1">
    <citation type="submission" date="2020-04" db="EMBL/GenBank/DDBJ databases">
        <authorList>
            <person name="Alioto T."/>
            <person name="Alioto T."/>
            <person name="Gomez Garrido J."/>
        </authorList>
    </citation>
    <scope>NUCLEOTIDE SEQUENCE</scope>
    <source>
        <strain evidence="1">A484AB</strain>
    </source>
</reference>
<evidence type="ECO:0000313" key="2">
    <source>
        <dbReference type="Proteomes" id="UP001152795"/>
    </source>
</evidence>
<feature type="non-terminal residue" evidence="1">
    <location>
        <position position="150"/>
    </location>
</feature>
<sequence length="150" mass="16496">MDDPEGIVTAKTEWRLCALCQESISEEPLQCPADSKRQDIGAGYKTMAGNLEKFANLGCIPREICLSRLNEGGGIAATLIKNNARWHRSCYALVNSTRLKRAGKREKKKQPIGGENFTRSNANAYTKDTSPSCFLCESDDQPLHCVTTLG</sequence>
<evidence type="ECO:0000313" key="1">
    <source>
        <dbReference type="EMBL" id="CAB4043406.1"/>
    </source>
</evidence>
<organism evidence="1 2">
    <name type="scientific">Paramuricea clavata</name>
    <name type="common">Red gorgonian</name>
    <name type="synonym">Violescent sea-whip</name>
    <dbReference type="NCBI Taxonomy" id="317549"/>
    <lineage>
        <taxon>Eukaryota</taxon>
        <taxon>Metazoa</taxon>
        <taxon>Cnidaria</taxon>
        <taxon>Anthozoa</taxon>
        <taxon>Octocorallia</taxon>
        <taxon>Malacalcyonacea</taxon>
        <taxon>Plexauridae</taxon>
        <taxon>Paramuricea</taxon>
    </lineage>
</organism>